<comment type="caution">
    <text evidence="1">The sequence shown here is derived from an EMBL/GenBank/DDBJ whole genome shotgun (WGS) entry which is preliminary data.</text>
</comment>
<organism evidence="1 2">
    <name type="scientific">Microbulbifer epialgicus</name>
    <dbReference type="NCBI Taxonomy" id="393907"/>
    <lineage>
        <taxon>Bacteria</taxon>
        <taxon>Pseudomonadati</taxon>
        <taxon>Pseudomonadota</taxon>
        <taxon>Gammaproteobacteria</taxon>
        <taxon>Cellvibrionales</taxon>
        <taxon>Microbulbiferaceae</taxon>
        <taxon>Microbulbifer</taxon>
    </lineage>
</organism>
<dbReference type="Proteomes" id="UP001569428">
    <property type="component" value="Unassembled WGS sequence"/>
</dbReference>
<accession>A0ABV4NUQ1</accession>
<evidence type="ECO:0000313" key="1">
    <source>
        <dbReference type="EMBL" id="MFA0809458.1"/>
    </source>
</evidence>
<reference evidence="1 2" key="1">
    <citation type="submission" date="2024-08" db="EMBL/GenBank/DDBJ databases">
        <authorList>
            <person name="Ishaq N."/>
        </authorList>
    </citation>
    <scope>NUCLEOTIDE SEQUENCE [LARGE SCALE GENOMIC DNA]</scope>
    <source>
        <strain evidence="1 2">DSM 18651</strain>
    </source>
</reference>
<dbReference type="RefSeq" id="WP_371837075.1">
    <property type="nucleotide sequence ID" value="NZ_JBGMEK010000001.1"/>
</dbReference>
<name>A0ABV4NUQ1_9GAMM</name>
<sequence>MKLKFNNEWMSLYVKSMGKLHSVVRFGERPTDRREGLVTVSELNGRSVMAKQYPRKERSSSSIKGVSSTGFYICSDREYFDVKLVTQCQGEANSFMEKDDNAGLIATDNEGFHYVAALKAAQVQAV</sequence>
<proteinExistence type="predicted"/>
<keyword evidence="2" id="KW-1185">Reference proteome</keyword>
<gene>
    <name evidence="1" type="ORF">ACCI49_00880</name>
</gene>
<dbReference type="EMBL" id="JBGMEK010000001">
    <property type="protein sequence ID" value="MFA0809458.1"/>
    <property type="molecule type" value="Genomic_DNA"/>
</dbReference>
<evidence type="ECO:0000313" key="2">
    <source>
        <dbReference type="Proteomes" id="UP001569428"/>
    </source>
</evidence>
<protein>
    <submittedName>
        <fullName evidence="1">Uncharacterized protein</fullName>
    </submittedName>
</protein>